<dbReference type="EMBL" id="JH594606">
    <property type="protein sequence ID" value="EHQ02495.1"/>
    <property type="molecule type" value="Genomic_DNA"/>
</dbReference>
<protein>
    <submittedName>
        <fullName evidence="2">Membrane protein</fullName>
    </submittedName>
</protein>
<evidence type="ECO:0000313" key="2">
    <source>
        <dbReference type="EMBL" id="EHQ02495.1"/>
    </source>
</evidence>
<name>H2BSE8_GILLR</name>
<dbReference type="HOGENOM" id="CLU_1537916_0_0_10"/>
<reference evidence="3" key="1">
    <citation type="journal article" date="2012" name="Stand. Genomic Sci.">
        <title>Genome sequence of the Antarctic rhodopsins-containing flavobacterium Gillisia limnaea type strain (R-8282(T)).</title>
        <authorList>
            <person name="Riedel T."/>
            <person name="Held B."/>
            <person name="Nolan M."/>
            <person name="Lucas S."/>
            <person name="Lapidus A."/>
            <person name="Tice H."/>
            <person name="Del Rio T.G."/>
            <person name="Cheng J.F."/>
            <person name="Han C."/>
            <person name="Tapia R."/>
            <person name="Goodwin L.A."/>
            <person name="Pitluck S."/>
            <person name="Liolios K."/>
            <person name="Mavromatis K."/>
            <person name="Pagani I."/>
            <person name="Ivanova N."/>
            <person name="Mikhailova N."/>
            <person name="Pati A."/>
            <person name="Chen A."/>
            <person name="Palaniappan K."/>
            <person name="Land M."/>
            <person name="Rohde M."/>
            <person name="Tindall B.J."/>
            <person name="Detter J.C."/>
            <person name="Goker M."/>
            <person name="Bristow J."/>
            <person name="Eisen J.A."/>
            <person name="Markowitz V."/>
            <person name="Hugenholtz P."/>
            <person name="Kyrpides N.C."/>
            <person name="Klenk H.P."/>
            <person name="Woyke T."/>
        </authorList>
    </citation>
    <scope>NUCLEOTIDE SEQUENCE [LARGE SCALE GENOMIC DNA]</scope>
    <source>
        <strain evidence="3">DSM 15749 / LMG 21470 / R-8282</strain>
    </source>
</reference>
<feature type="transmembrane region" description="Helical" evidence="1">
    <location>
        <begin position="56"/>
        <end position="81"/>
    </location>
</feature>
<dbReference type="InterPro" id="IPR021354">
    <property type="entry name" value="DUF2975"/>
</dbReference>
<sequence>MKTSKIKPPILLKTILDILFFLLILTYSGMILYLIFQTLTDLPLDLTINGNEIRELSPAIIFILTIKILISAIFIYIIFLLRKVLRSFFKRKLFTPLQISGLNLIGQLIIIFSLVEVMIDFFLSLTLNKARIGISVENSFDSIWFTLALGLFFILLSKSFSYAKSLQEENDLTV</sequence>
<keyword evidence="1" id="KW-1133">Transmembrane helix</keyword>
<feature type="transmembrane region" description="Helical" evidence="1">
    <location>
        <begin position="102"/>
        <end position="123"/>
    </location>
</feature>
<feature type="transmembrane region" description="Helical" evidence="1">
    <location>
        <begin position="12"/>
        <end position="36"/>
    </location>
</feature>
<feature type="transmembrane region" description="Helical" evidence="1">
    <location>
        <begin position="143"/>
        <end position="163"/>
    </location>
</feature>
<keyword evidence="3" id="KW-1185">Reference proteome</keyword>
<evidence type="ECO:0000256" key="1">
    <source>
        <dbReference type="SAM" id="Phobius"/>
    </source>
</evidence>
<dbReference type="AlphaFoldDB" id="H2BSE8"/>
<dbReference type="Proteomes" id="UP000003844">
    <property type="component" value="Unassembled WGS sequence"/>
</dbReference>
<keyword evidence="1" id="KW-0812">Transmembrane</keyword>
<dbReference type="eggNOG" id="ENOG50337Z5">
    <property type="taxonomic scope" value="Bacteria"/>
</dbReference>
<evidence type="ECO:0000313" key="3">
    <source>
        <dbReference type="Proteomes" id="UP000003844"/>
    </source>
</evidence>
<proteinExistence type="predicted"/>
<organism evidence="2 3">
    <name type="scientific">Gillisia limnaea (strain DSM 15749 / LMG 21470 / R-8282)</name>
    <dbReference type="NCBI Taxonomy" id="865937"/>
    <lineage>
        <taxon>Bacteria</taxon>
        <taxon>Pseudomonadati</taxon>
        <taxon>Bacteroidota</taxon>
        <taxon>Flavobacteriia</taxon>
        <taxon>Flavobacteriales</taxon>
        <taxon>Flavobacteriaceae</taxon>
        <taxon>Gillisia</taxon>
    </lineage>
</organism>
<accession>H2BSE8</accession>
<keyword evidence="1" id="KW-0472">Membrane</keyword>
<dbReference type="STRING" id="865937.Gilli_1853"/>
<dbReference type="OrthoDB" id="1451745at2"/>
<gene>
    <name evidence="2" type="ORF">Gilli_1853</name>
</gene>
<dbReference type="RefSeq" id="WP_006988805.1">
    <property type="nucleotide sequence ID" value="NZ_JH594606.1"/>
</dbReference>
<dbReference type="Pfam" id="PF11188">
    <property type="entry name" value="DUF2975"/>
    <property type="match status" value="1"/>
</dbReference>